<evidence type="ECO:0000313" key="3">
    <source>
        <dbReference type="Proteomes" id="UP001285636"/>
    </source>
</evidence>
<reference evidence="2" key="1">
    <citation type="submission" date="2023-10" db="EMBL/GenBank/DDBJ databases">
        <title>Screening of Alkalihalophilus pseudofirmusBZ-TG-HK211 and Its Alleviation of Salt Stress on Rapeseed Growth.</title>
        <authorList>
            <person name="Zhao B."/>
            <person name="Guo T."/>
        </authorList>
    </citation>
    <scope>NUCLEOTIDE SEQUENCE</scope>
    <source>
        <strain evidence="2">BZ-TG-HK211</strain>
    </source>
</reference>
<accession>A0AAJ2NTK6</accession>
<organism evidence="2 3">
    <name type="scientific">Alkalihalophilus pseudofirmus</name>
    <name type="common">Bacillus pseudofirmus</name>
    <dbReference type="NCBI Taxonomy" id="79885"/>
    <lineage>
        <taxon>Bacteria</taxon>
        <taxon>Bacillati</taxon>
        <taxon>Bacillota</taxon>
        <taxon>Bacilli</taxon>
        <taxon>Bacillales</taxon>
        <taxon>Bacillaceae</taxon>
        <taxon>Alkalihalophilus</taxon>
    </lineage>
</organism>
<dbReference type="Proteomes" id="UP001285636">
    <property type="component" value="Unassembled WGS sequence"/>
</dbReference>
<feature type="chain" id="PRO_5042611522" description="TonB-dependent receptor" evidence="1">
    <location>
        <begin position="19"/>
        <end position="81"/>
    </location>
</feature>
<name>A0AAJ2NTK6_ALKPS</name>
<protein>
    <recommendedName>
        <fullName evidence="4">TonB-dependent receptor</fullName>
    </recommendedName>
</protein>
<dbReference type="EMBL" id="JAWJAY010001230">
    <property type="protein sequence ID" value="MDV2888298.1"/>
    <property type="molecule type" value="Genomic_DNA"/>
</dbReference>
<dbReference type="PANTHER" id="PTHR47234">
    <property type="match status" value="1"/>
</dbReference>
<dbReference type="Gene3D" id="2.170.130.10">
    <property type="entry name" value="TonB-dependent receptor, plug domain"/>
    <property type="match status" value="1"/>
</dbReference>
<keyword evidence="1" id="KW-0732">Signal</keyword>
<evidence type="ECO:0000313" key="2">
    <source>
        <dbReference type="EMBL" id="MDV2888298.1"/>
    </source>
</evidence>
<dbReference type="SUPFAM" id="SSF56935">
    <property type="entry name" value="Porins"/>
    <property type="match status" value="1"/>
</dbReference>
<sequence>VRGSALTLALFSAMPAFAQTDAAAAEEGADEGGTAIVVTGSRIRQPNLESANPIAVVTGEEIFQTGGISVGDLLNDLPQLR</sequence>
<gene>
    <name evidence="2" type="ORF">RYX45_24355</name>
</gene>
<evidence type="ECO:0008006" key="4">
    <source>
        <dbReference type="Google" id="ProtNLM"/>
    </source>
</evidence>
<proteinExistence type="predicted"/>
<dbReference type="AlphaFoldDB" id="A0AAJ2NTK6"/>
<comment type="caution">
    <text evidence="2">The sequence shown here is derived from an EMBL/GenBank/DDBJ whole genome shotgun (WGS) entry which is preliminary data.</text>
</comment>
<dbReference type="PANTHER" id="PTHR47234:SF3">
    <property type="entry name" value="SECRETIN_TONB SHORT N-TERMINAL DOMAIN-CONTAINING PROTEIN"/>
    <property type="match status" value="1"/>
</dbReference>
<feature type="non-terminal residue" evidence="2">
    <location>
        <position position="1"/>
    </location>
</feature>
<dbReference type="InterPro" id="IPR037066">
    <property type="entry name" value="Plug_dom_sf"/>
</dbReference>
<feature type="signal peptide" evidence="1">
    <location>
        <begin position="1"/>
        <end position="18"/>
    </location>
</feature>
<feature type="non-terminal residue" evidence="2">
    <location>
        <position position="81"/>
    </location>
</feature>
<evidence type="ECO:0000256" key="1">
    <source>
        <dbReference type="SAM" id="SignalP"/>
    </source>
</evidence>